<dbReference type="AlphaFoldDB" id="A0A9W7XVD8"/>
<dbReference type="Gene3D" id="1.25.40.10">
    <property type="entry name" value="Tetratricopeptide repeat domain"/>
    <property type="match status" value="1"/>
</dbReference>
<evidence type="ECO:0000256" key="6">
    <source>
        <dbReference type="ARBA" id="ARBA00023306"/>
    </source>
</evidence>
<dbReference type="InterPro" id="IPR011990">
    <property type="entry name" value="TPR-like_helical_dom_sf"/>
</dbReference>
<evidence type="ECO:0000256" key="3">
    <source>
        <dbReference type="ARBA" id="ARBA00022776"/>
    </source>
</evidence>
<proteinExistence type="predicted"/>
<keyword evidence="1" id="KW-0132">Cell division</keyword>
<dbReference type="Proteomes" id="UP001143981">
    <property type="component" value="Unassembled WGS sequence"/>
</dbReference>
<evidence type="ECO:0000313" key="9">
    <source>
        <dbReference type="Proteomes" id="UP001143981"/>
    </source>
</evidence>
<dbReference type="GO" id="GO:0031145">
    <property type="term" value="P:anaphase-promoting complex-dependent catabolic process"/>
    <property type="evidence" value="ECO:0007669"/>
    <property type="project" value="TreeGrafter"/>
</dbReference>
<feature type="compositionally biased region" description="Polar residues" evidence="7">
    <location>
        <begin position="157"/>
        <end position="166"/>
    </location>
</feature>
<name>A0A9W7XVD8_9FUNG</name>
<dbReference type="SMART" id="SM00028">
    <property type="entry name" value="TPR"/>
    <property type="match status" value="3"/>
</dbReference>
<dbReference type="InterPro" id="IPR019734">
    <property type="entry name" value="TPR_rpt"/>
</dbReference>
<feature type="compositionally biased region" description="Low complexity" evidence="7">
    <location>
        <begin position="491"/>
        <end position="506"/>
    </location>
</feature>
<accession>A0A9W7XVD8</accession>
<dbReference type="SUPFAM" id="SSF48452">
    <property type="entry name" value="TPR-like"/>
    <property type="match status" value="1"/>
</dbReference>
<evidence type="ECO:0000256" key="1">
    <source>
        <dbReference type="ARBA" id="ARBA00022618"/>
    </source>
</evidence>
<evidence type="ECO:0008006" key="10">
    <source>
        <dbReference type="Google" id="ProtNLM"/>
    </source>
</evidence>
<dbReference type="PANTHER" id="PTHR12558">
    <property type="entry name" value="CELL DIVISION CYCLE 16,23,27"/>
    <property type="match status" value="1"/>
</dbReference>
<dbReference type="GO" id="GO:0016567">
    <property type="term" value="P:protein ubiquitination"/>
    <property type="evidence" value="ECO:0007669"/>
    <property type="project" value="TreeGrafter"/>
</dbReference>
<feature type="region of interest" description="Disordered" evidence="7">
    <location>
        <begin position="152"/>
        <end position="172"/>
    </location>
</feature>
<keyword evidence="9" id="KW-1185">Reference proteome</keyword>
<dbReference type="GO" id="GO:0005737">
    <property type="term" value="C:cytoplasm"/>
    <property type="evidence" value="ECO:0007669"/>
    <property type="project" value="TreeGrafter"/>
</dbReference>
<dbReference type="PANTHER" id="PTHR12558:SF9">
    <property type="entry name" value="CELL DIVISION CYCLE PROTEIN 16 HOMOLOG"/>
    <property type="match status" value="1"/>
</dbReference>
<feature type="compositionally biased region" description="Acidic residues" evidence="7">
    <location>
        <begin position="507"/>
        <end position="530"/>
    </location>
</feature>
<organism evidence="8 9">
    <name type="scientific">Coemansia biformis</name>
    <dbReference type="NCBI Taxonomy" id="1286918"/>
    <lineage>
        <taxon>Eukaryota</taxon>
        <taxon>Fungi</taxon>
        <taxon>Fungi incertae sedis</taxon>
        <taxon>Zoopagomycota</taxon>
        <taxon>Kickxellomycotina</taxon>
        <taxon>Kickxellomycetes</taxon>
        <taxon>Kickxellales</taxon>
        <taxon>Kickxellaceae</taxon>
        <taxon>Coemansia</taxon>
    </lineage>
</organism>
<gene>
    <name evidence="8" type="ORF">LPJ61_006216</name>
</gene>
<keyword evidence="6" id="KW-0131">Cell cycle</keyword>
<keyword evidence="4" id="KW-0833">Ubl conjugation pathway</keyword>
<feature type="region of interest" description="Disordered" evidence="7">
    <location>
        <begin position="470"/>
        <end position="530"/>
    </location>
</feature>
<sequence>MSTLGTFTTSNAQCVGGPTQYEFTGASLAWYAIGCYYLVSAALAALPDASRREWALGGALYAGGVGGSDGANPTVTLRHTQPLTPEAEHALAEARRWLAKTTLASPRSIVAWVAFAHTFIVAGEWEAATRALHTAVGLCGCEGVIHAGGRDAVTPAQPHQTPSKQGASADGGLLSEEGRCGSMGATCFERGSQLAHAPLASLGSVYLHTGDLGMAESCLDASARCLSGYRIREWLAAWGTSLDQVKNGRVLAWCASEQSLAGTDDPVRLAAVADPQLLSDAGVLYYSTGELASARKLFMLALASLNANANKQHVLRSALCTSMRRAGSGRAAPETLAYSALFKANLGNTLRRMGDYDAALMCLQAAAAHAPADTDIALSTAYALHLRAIEGHSQSAAASDADLDQAIDGYHQILSDRPGDSVTTDLLSLALELSVSIKRIHRLSDPLGLDTDIEDLADPFALRSLEEIGLSGPLPSEHGTQSDSQQHTDTASQGSPGSLGAASSAAEDSDEVMDIEEDSEGGSESDMAME</sequence>
<keyword evidence="3" id="KW-0498">Mitosis</keyword>
<dbReference type="OrthoDB" id="10006270at2759"/>
<reference evidence="8" key="1">
    <citation type="submission" date="2022-07" db="EMBL/GenBank/DDBJ databases">
        <title>Phylogenomic reconstructions and comparative analyses of Kickxellomycotina fungi.</title>
        <authorList>
            <person name="Reynolds N.K."/>
            <person name="Stajich J.E."/>
            <person name="Barry K."/>
            <person name="Grigoriev I.V."/>
            <person name="Crous P."/>
            <person name="Smith M.E."/>
        </authorList>
    </citation>
    <scope>NUCLEOTIDE SEQUENCE</scope>
    <source>
        <strain evidence="8">BCRC 34381</strain>
    </source>
</reference>
<evidence type="ECO:0000256" key="5">
    <source>
        <dbReference type="ARBA" id="ARBA00022803"/>
    </source>
</evidence>
<dbReference type="GO" id="GO:0005680">
    <property type="term" value="C:anaphase-promoting complex"/>
    <property type="evidence" value="ECO:0007669"/>
    <property type="project" value="TreeGrafter"/>
</dbReference>
<feature type="compositionally biased region" description="Polar residues" evidence="7">
    <location>
        <begin position="478"/>
        <end position="490"/>
    </location>
</feature>
<evidence type="ECO:0000256" key="7">
    <source>
        <dbReference type="SAM" id="MobiDB-lite"/>
    </source>
</evidence>
<evidence type="ECO:0000313" key="8">
    <source>
        <dbReference type="EMBL" id="KAJ1720051.1"/>
    </source>
</evidence>
<dbReference type="EMBL" id="JANBOI010002747">
    <property type="protein sequence ID" value="KAJ1720051.1"/>
    <property type="molecule type" value="Genomic_DNA"/>
</dbReference>
<comment type="caution">
    <text evidence="8">The sequence shown here is derived from an EMBL/GenBank/DDBJ whole genome shotgun (WGS) entry which is preliminary data.</text>
</comment>
<dbReference type="GO" id="GO:0045842">
    <property type="term" value="P:positive regulation of mitotic metaphase/anaphase transition"/>
    <property type="evidence" value="ECO:0007669"/>
    <property type="project" value="TreeGrafter"/>
</dbReference>
<keyword evidence="2" id="KW-0677">Repeat</keyword>
<evidence type="ECO:0000256" key="4">
    <source>
        <dbReference type="ARBA" id="ARBA00022786"/>
    </source>
</evidence>
<protein>
    <recommendedName>
        <fullName evidence="10">TPR-like protein</fullName>
    </recommendedName>
</protein>
<keyword evidence="5" id="KW-0802">TPR repeat</keyword>
<dbReference type="GO" id="GO:0051301">
    <property type="term" value="P:cell division"/>
    <property type="evidence" value="ECO:0007669"/>
    <property type="project" value="UniProtKB-KW"/>
</dbReference>
<evidence type="ECO:0000256" key="2">
    <source>
        <dbReference type="ARBA" id="ARBA00022737"/>
    </source>
</evidence>